<evidence type="ECO:0000256" key="1">
    <source>
        <dbReference type="SAM" id="SignalP"/>
    </source>
</evidence>
<dbReference type="Gene3D" id="2.30.40.10">
    <property type="entry name" value="Urease, subunit C, domain 1"/>
    <property type="match status" value="1"/>
</dbReference>
<dbReference type="SUPFAM" id="SSF51556">
    <property type="entry name" value="Metallo-dependent hydrolases"/>
    <property type="match status" value="1"/>
</dbReference>
<sequence>MPLLRLARGLAVLVALAAPPLAQTVAVVDVSLVPLDSAHTIPHHTVLIEDGVIVSVGGASEVAVPPEATVVDGAGRFLMPGLSDMHMHFAAPGVQASAESNRATLALLLAHGVTSVRNLWGSEALLALRDSVDAGHLFGPRIWTTGPFVVGRPDTLTAPWSERELASGEPGYIYARTEEDGRAAVRYHAARGYDGLKVHNQTPMAVYRGVIDESERLGVAVVGHAPWAVGLGHVLTHDGQSSVEHYDSFVGLAQASGAPSRTASAWYDRTLGAAQYASDDRLALLAELAEVSGMWFTPTTLVAEWYSGPQPDMIARLGAPEVLRYTSAAQRGLWRAYAEGFAVNYAAWGLDMNDDRIFALRTLRALHGAGARLLVGSDAPATMAPQGLALHDEMALWAEAGLSPLAILQAAALAPHAYFREVGFSEFTGAIAVGQPADLVLLNADPLADIAHAREIESVIARGRLLTRTDLDAMLAIVEATYAASGENAP</sequence>
<accession>A0A259TYQ3</accession>
<dbReference type="InterPro" id="IPR051781">
    <property type="entry name" value="Metallo-dep_Hydrolase"/>
</dbReference>
<dbReference type="Proteomes" id="UP000216446">
    <property type="component" value="Unassembled WGS sequence"/>
</dbReference>
<dbReference type="EMBL" id="MQWB01000001">
    <property type="protein sequence ID" value="OZC02704.1"/>
    <property type="molecule type" value="Genomic_DNA"/>
</dbReference>
<dbReference type="InterPro" id="IPR006680">
    <property type="entry name" value="Amidohydro-rel"/>
</dbReference>
<dbReference type="Gene3D" id="3.20.20.140">
    <property type="entry name" value="Metal-dependent hydrolases"/>
    <property type="match status" value="1"/>
</dbReference>
<feature type="signal peptide" evidence="1">
    <location>
        <begin position="1"/>
        <end position="17"/>
    </location>
</feature>
<keyword evidence="4" id="KW-1185">Reference proteome</keyword>
<feature type="chain" id="PRO_5013192597" description="Amidohydrolase-related domain-containing protein" evidence="1">
    <location>
        <begin position="18"/>
        <end position="490"/>
    </location>
</feature>
<organism evidence="3 4">
    <name type="scientific">Rubricoccus marinus</name>
    <dbReference type="NCBI Taxonomy" id="716817"/>
    <lineage>
        <taxon>Bacteria</taxon>
        <taxon>Pseudomonadati</taxon>
        <taxon>Rhodothermota</taxon>
        <taxon>Rhodothermia</taxon>
        <taxon>Rhodothermales</taxon>
        <taxon>Rubricoccaceae</taxon>
        <taxon>Rubricoccus</taxon>
    </lineage>
</organism>
<gene>
    <name evidence="3" type="ORF">BSZ36_06775</name>
</gene>
<dbReference type="PANTHER" id="PTHR43135">
    <property type="entry name" value="ALPHA-D-RIBOSE 1-METHYLPHOSPHONATE 5-TRIPHOSPHATE DIPHOSPHATASE"/>
    <property type="match status" value="1"/>
</dbReference>
<dbReference type="AlphaFoldDB" id="A0A259TYQ3"/>
<evidence type="ECO:0000313" key="4">
    <source>
        <dbReference type="Proteomes" id="UP000216446"/>
    </source>
</evidence>
<dbReference type="PANTHER" id="PTHR43135:SF3">
    <property type="entry name" value="ALPHA-D-RIBOSE 1-METHYLPHOSPHONATE 5-TRIPHOSPHATE DIPHOSPHATASE"/>
    <property type="match status" value="1"/>
</dbReference>
<feature type="domain" description="Amidohydrolase-related" evidence="2">
    <location>
        <begin position="77"/>
        <end position="465"/>
    </location>
</feature>
<comment type="caution">
    <text evidence="3">The sequence shown here is derived from an EMBL/GenBank/DDBJ whole genome shotgun (WGS) entry which is preliminary data.</text>
</comment>
<protein>
    <recommendedName>
        <fullName evidence="2">Amidohydrolase-related domain-containing protein</fullName>
    </recommendedName>
</protein>
<evidence type="ECO:0000259" key="2">
    <source>
        <dbReference type="Pfam" id="PF01979"/>
    </source>
</evidence>
<dbReference type="InParanoid" id="A0A259TYQ3"/>
<dbReference type="InterPro" id="IPR032466">
    <property type="entry name" value="Metal_Hydrolase"/>
</dbReference>
<evidence type="ECO:0000313" key="3">
    <source>
        <dbReference type="EMBL" id="OZC02704.1"/>
    </source>
</evidence>
<reference evidence="3 4" key="1">
    <citation type="submission" date="2016-11" db="EMBL/GenBank/DDBJ databases">
        <title>Study of marine rhodopsin-containing bacteria.</title>
        <authorList>
            <person name="Yoshizawa S."/>
            <person name="Kumagai Y."/>
            <person name="Kogure K."/>
        </authorList>
    </citation>
    <scope>NUCLEOTIDE SEQUENCE [LARGE SCALE GENOMIC DNA]</scope>
    <source>
        <strain evidence="3 4">SG-29</strain>
    </source>
</reference>
<dbReference type="GO" id="GO:0016810">
    <property type="term" value="F:hydrolase activity, acting on carbon-nitrogen (but not peptide) bonds"/>
    <property type="evidence" value="ECO:0007669"/>
    <property type="project" value="InterPro"/>
</dbReference>
<dbReference type="InterPro" id="IPR011059">
    <property type="entry name" value="Metal-dep_hydrolase_composite"/>
</dbReference>
<dbReference type="Pfam" id="PF01979">
    <property type="entry name" value="Amidohydro_1"/>
    <property type="match status" value="1"/>
</dbReference>
<name>A0A259TYQ3_9BACT</name>
<keyword evidence="1" id="KW-0732">Signal</keyword>
<dbReference type="SUPFAM" id="SSF51338">
    <property type="entry name" value="Composite domain of metallo-dependent hydrolases"/>
    <property type="match status" value="1"/>
</dbReference>
<proteinExistence type="predicted"/>